<keyword evidence="7" id="KW-0630">Potassium</keyword>
<dbReference type="Gene3D" id="1.10.287.70">
    <property type="match status" value="1"/>
</dbReference>
<evidence type="ECO:0000256" key="8">
    <source>
        <dbReference type="ARBA" id="ARBA00022989"/>
    </source>
</evidence>
<evidence type="ECO:0000256" key="7">
    <source>
        <dbReference type="ARBA" id="ARBA00022958"/>
    </source>
</evidence>
<proteinExistence type="predicted"/>
<dbReference type="GO" id="GO:0005249">
    <property type="term" value="F:voltage-gated potassium channel activity"/>
    <property type="evidence" value="ECO:0007669"/>
    <property type="project" value="InterPro"/>
</dbReference>
<keyword evidence="9" id="KW-0406">Ion transport</keyword>
<feature type="transmembrane region" description="Helical" evidence="12">
    <location>
        <begin position="151"/>
        <end position="172"/>
    </location>
</feature>
<keyword evidence="3" id="KW-0633">Potassium transport</keyword>
<feature type="domain" description="Ion transport" evidence="13">
    <location>
        <begin position="39"/>
        <end position="228"/>
    </location>
</feature>
<keyword evidence="5" id="KW-0631">Potassium channel</keyword>
<dbReference type="GO" id="GO:0001508">
    <property type="term" value="P:action potential"/>
    <property type="evidence" value="ECO:0007669"/>
    <property type="project" value="TreeGrafter"/>
</dbReference>
<dbReference type="AlphaFoldDB" id="A0A286AM76"/>
<keyword evidence="2" id="KW-0813">Transport</keyword>
<dbReference type="Gene3D" id="1.20.120.350">
    <property type="entry name" value="Voltage-gated potassium channels. Chain C"/>
    <property type="match status" value="1"/>
</dbReference>
<dbReference type="PANTHER" id="PTHR11537">
    <property type="entry name" value="VOLTAGE-GATED POTASSIUM CHANNEL"/>
    <property type="match status" value="1"/>
</dbReference>
<dbReference type="InterPro" id="IPR028325">
    <property type="entry name" value="VG_K_chnl"/>
</dbReference>
<reference evidence="14 15" key="1">
    <citation type="submission" date="2017-09" db="EMBL/GenBank/DDBJ databases">
        <authorList>
            <person name="Ehlers B."/>
            <person name="Leendertz F.H."/>
        </authorList>
    </citation>
    <scope>NUCLEOTIDE SEQUENCE [LARGE SCALE GENOMIC DNA]</scope>
    <source>
        <strain evidence="14 15">Nm42</strain>
    </source>
</reference>
<dbReference type="EMBL" id="OCMU01000005">
    <property type="protein sequence ID" value="SOD22976.1"/>
    <property type="molecule type" value="Genomic_DNA"/>
</dbReference>
<evidence type="ECO:0000256" key="2">
    <source>
        <dbReference type="ARBA" id="ARBA00022448"/>
    </source>
</evidence>
<evidence type="ECO:0000256" key="5">
    <source>
        <dbReference type="ARBA" id="ARBA00022826"/>
    </source>
</evidence>
<keyword evidence="6" id="KW-0851">Voltage-gated channel</keyword>
<dbReference type="GO" id="GO:0008076">
    <property type="term" value="C:voltage-gated potassium channel complex"/>
    <property type="evidence" value="ECO:0007669"/>
    <property type="project" value="InterPro"/>
</dbReference>
<feature type="transmembrane region" description="Helical" evidence="12">
    <location>
        <begin position="34"/>
        <end position="52"/>
    </location>
</feature>
<keyword evidence="8 12" id="KW-1133">Transmembrane helix</keyword>
<dbReference type="InterPro" id="IPR005821">
    <property type="entry name" value="Ion_trans_dom"/>
</dbReference>
<dbReference type="Gene3D" id="1.20.5.110">
    <property type="match status" value="1"/>
</dbReference>
<evidence type="ECO:0000256" key="3">
    <source>
        <dbReference type="ARBA" id="ARBA00022538"/>
    </source>
</evidence>
<comment type="subcellular location">
    <subcellularLocation>
        <location evidence="1">Membrane</location>
        <topology evidence="1">Multi-pass membrane protein</topology>
    </subcellularLocation>
</comment>
<evidence type="ECO:0000256" key="6">
    <source>
        <dbReference type="ARBA" id="ARBA00022882"/>
    </source>
</evidence>
<protein>
    <submittedName>
        <fullName evidence="14">Voltage-gated potassium channel</fullName>
    </submittedName>
</protein>
<keyword evidence="11 14" id="KW-0407">Ion channel</keyword>
<gene>
    <name evidence="14" type="ORF">SAMN06297164_3635</name>
</gene>
<dbReference type="PANTHER" id="PTHR11537:SF254">
    <property type="entry name" value="POTASSIUM VOLTAGE-GATED CHANNEL PROTEIN SHAB"/>
    <property type="match status" value="1"/>
</dbReference>
<evidence type="ECO:0000313" key="14">
    <source>
        <dbReference type="EMBL" id="SOD22976.1"/>
    </source>
</evidence>
<evidence type="ECO:0000313" key="15">
    <source>
        <dbReference type="Proteomes" id="UP000219335"/>
    </source>
</evidence>
<dbReference type="InterPro" id="IPR027359">
    <property type="entry name" value="Volt_channel_dom_sf"/>
</dbReference>
<name>A0A286AM76_9PROT</name>
<evidence type="ECO:0000259" key="13">
    <source>
        <dbReference type="Pfam" id="PF00520"/>
    </source>
</evidence>
<feature type="transmembrane region" description="Helical" evidence="12">
    <location>
        <begin position="64"/>
        <end position="83"/>
    </location>
</feature>
<evidence type="ECO:0000256" key="4">
    <source>
        <dbReference type="ARBA" id="ARBA00022692"/>
    </source>
</evidence>
<sequence>MKGISTNKNTDAHATESEIVVRKRFEVLQRLENWLETPMLVLAFVWLALLILELTCCENVWFNIFGAIIWGIFVIDFAVKLVLAPYKLAYLKQNWLTVISLLIPALRIFRIFRVIRLLWVVRMGRGLQLLRVVSSLNRGMHALGASLSRRGFSYVVILTMLVTLAGAAGMYAFEEESIDGLESYSEALWWTAMVMTTMGSQYWPGTAEGRILCLLLSIYAFAVFGYVTATLATYFIGRDAENDATELAGAKQLTELQNEVIALREEIRALSRRLK</sequence>
<dbReference type="Pfam" id="PF00520">
    <property type="entry name" value="Ion_trans"/>
    <property type="match status" value="1"/>
</dbReference>
<evidence type="ECO:0000256" key="11">
    <source>
        <dbReference type="ARBA" id="ARBA00023303"/>
    </source>
</evidence>
<feature type="transmembrane region" description="Helical" evidence="12">
    <location>
        <begin position="187"/>
        <end position="204"/>
    </location>
</feature>
<feature type="transmembrane region" description="Helical" evidence="12">
    <location>
        <begin position="211"/>
        <end position="236"/>
    </location>
</feature>
<evidence type="ECO:0000256" key="12">
    <source>
        <dbReference type="SAM" id="Phobius"/>
    </source>
</evidence>
<organism evidence="14 15">
    <name type="scientific">Nitrosomonas ureae</name>
    <dbReference type="NCBI Taxonomy" id="44577"/>
    <lineage>
        <taxon>Bacteria</taxon>
        <taxon>Pseudomonadati</taxon>
        <taxon>Pseudomonadota</taxon>
        <taxon>Betaproteobacteria</taxon>
        <taxon>Nitrosomonadales</taxon>
        <taxon>Nitrosomonadaceae</taxon>
        <taxon>Nitrosomonas</taxon>
    </lineage>
</organism>
<evidence type="ECO:0000256" key="1">
    <source>
        <dbReference type="ARBA" id="ARBA00004141"/>
    </source>
</evidence>
<keyword evidence="10 12" id="KW-0472">Membrane</keyword>
<evidence type="ECO:0000256" key="10">
    <source>
        <dbReference type="ARBA" id="ARBA00023136"/>
    </source>
</evidence>
<accession>A0A286AM76</accession>
<keyword evidence="4 12" id="KW-0812">Transmembrane</keyword>
<evidence type="ECO:0000256" key="9">
    <source>
        <dbReference type="ARBA" id="ARBA00023065"/>
    </source>
</evidence>
<dbReference type="SUPFAM" id="SSF81324">
    <property type="entry name" value="Voltage-gated potassium channels"/>
    <property type="match status" value="1"/>
</dbReference>
<dbReference type="Proteomes" id="UP000219335">
    <property type="component" value="Unassembled WGS sequence"/>
</dbReference>